<evidence type="ECO:0000313" key="1">
    <source>
        <dbReference type="EMBL" id="XAN09085.1"/>
    </source>
</evidence>
<name>A0ABZ3FWM4_9ACTN</name>
<dbReference type="RefSeq" id="WP_425310522.1">
    <property type="nucleotide sequence ID" value="NZ_CP154795.1"/>
</dbReference>
<protein>
    <submittedName>
        <fullName evidence="1">Type IV toxin-antitoxin system AbiEi family antitoxin</fullName>
    </submittedName>
</protein>
<gene>
    <name evidence="1" type="ORF">AADG42_17775</name>
</gene>
<dbReference type="Pfam" id="PF09952">
    <property type="entry name" value="AbiEi_2"/>
    <property type="match status" value="1"/>
</dbReference>
<proteinExistence type="predicted"/>
<keyword evidence="2" id="KW-1185">Reference proteome</keyword>
<evidence type="ECO:0000313" key="2">
    <source>
        <dbReference type="Proteomes" id="UP001442841"/>
    </source>
</evidence>
<dbReference type="EMBL" id="CP154795">
    <property type="protein sequence ID" value="XAN09085.1"/>
    <property type="molecule type" value="Genomic_DNA"/>
</dbReference>
<sequence>MFTYHEHVDKMNVERLERVSESLAARGVTLRWDETAADDAGVDGRVSVEFDGRRAEFPYESKSQLRPSTIPVLRSAPGSGAVIVSSHITTTVGQLLRDRGLHYADAAGNTFLTAPGLHIEIEGKRPKADRRPHQSGSLFTPAALPVILAILTEPKLAAAPLREIQDQTSVSIGTVFKVREVLRRRGIDDPLTESSGSGVRDRWRQLFEGWVAAYIERAPKTAVRFRSDLSPRQLKQALAGVDGTLSGEAAASVKGFDIRPASLDLYYRGKLGPIVKDLRLRRDPAGPVSVRSPIWAETMDAPTDRNRPNRLAPAPVIYADIAALNDPRADSLLKELRTHDSTLRPFFLG</sequence>
<accession>A0ABZ3FWM4</accession>
<organism evidence="1 2">
    <name type="scientific">Ammonicoccus fulvus</name>
    <dbReference type="NCBI Taxonomy" id="3138240"/>
    <lineage>
        <taxon>Bacteria</taxon>
        <taxon>Bacillati</taxon>
        <taxon>Actinomycetota</taxon>
        <taxon>Actinomycetes</taxon>
        <taxon>Propionibacteriales</taxon>
        <taxon>Propionibacteriaceae</taxon>
        <taxon>Ammonicoccus</taxon>
    </lineage>
</organism>
<reference evidence="1 2" key="1">
    <citation type="submission" date="2024-04" db="EMBL/GenBank/DDBJ databases">
        <title>Isolation of an actinomycete strain from pig manure.</title>
        <authorList>
            <person name="Gong T."/>
            <person name="Yu Z."/>
            <person name="An M."/>
            <person name="Wei C."/>
            <person name="Yang W."/>
            <person name="Liu L."/>
        </authorList>
    </citation>
    <scope>NUCLEOTIDE SEQUENCE [LARGE SCALE GENOMIC DNA]</scope>
    <source>
        <strain evidence="1 2">ZF39</strain>
    </source>
</reference>
<dbReference type="InterPro" id="IPR019238">
    <property type="entry name" value="AbiEi_2"/>
</dbReference>
<dbReference type="Proteomes" id="UP001442841">
    <property type="component" value="Chromosome"/>
</dbReference>